<proteinExistence type="predicted"/>
<evidence type="ECO:0000259" key="2">
    <source>
        <dbReference type="Pfam" id="PF07460"/>
    </source>
</evidence>
<feature type="compositionally biased region" description="Acidic residues" evidence="1">
    <location>
        <begin position="24"/>
        <end position="37"/>
    </location>
</feature>
<dbReference type="Pfam" id="PF07460">
    <property type="entry name" value="NUMOD3"/>
    <property type="match status" value="1"/>
</dbReference>
<reference evidence="3 4" key="1">
    <citation type="journal article" date="2015" name="Plant Cell">
        <title>Oil accumulation by the oleaginous diatom Fistulifera solaris as revealed by the genome and transcriptome.</title>
        <authorList>
            <person name="Tanaka T."/>
            <person name="Maeda Y."/>
            <person name="Veluchamy A."/>
            <person name="Tanaka M."/>
            <person name="Abida H."/>
            <person name="Marechal E."/>
            <person name="Bowler C."/>
            <person name="Muto M."/>
            <person name="Sunaga Y."/>
            <person name="Tanaka M."/>
            <person name="Yoshino T."/>
            <person name="Taniguchi T."/>
            <person name="Fukuda Y."/>
            <person name="Nemoto M."/>
            <person name="Matsumoto M."/>
            <person name="Wong P.S."/>
            <person name="Aburatani S."/>
            <person name="Fujibuchi W."/>
        </authorList>
    </citation>
    <scope>NUCLEOTIDE SEQUENCE [LARGE SCALE GENOMIC DNA]</scope>
    <source>
        <strain evidence="3 4">JPCC DA0580</strain>
    </source>
</reference>
<accession>A0A1Z5KTN0</accession>
<dbReference type="InParanoid" id="A0A1Z5KTN0"/>
<evidence type="ECO:0000313" key="3">
    <source>
        <dbReference type="EMBL" id="GAX29475.1"/>
    </source>
</evidence>
<feature type="region of interest" description="Disordered" evidence="1">
    <location>
        <begin position="1"/>
        <end position="79"/>
    </location>
</feature>
<feature type="compositionally biased region" description="Low complexity" evidence="1">
    <location>
        <begin position="50"/>
        <end position="62"/>
    </location>
</feature>
<name>A0A1Z5KTN0_FISSO</name>
<feature type="compositionally biased region" description="Basic and acidic residues" evidence="1">
    <location>
        <begin position="193"/>
        <end position="203"/>
    </location>
</feature>
<dbReference type="EMBL" id="BDSP01000289">
    <property type="protein sequence ID" value="GAX29475.1"/>
    <property type="molecule type" value="Genomic_DNA"/>
</dbReference>
<dbReference type="AlphaFoldDB" id="A0A1Z5KTN0"/>
<evidence type="ECO:0000256" key="1">
    <source>
        <dbReference type="SAM" id="MobiDB-lite"/>
    </source>
</evidence>
<evidence type="ECO:0000313" key="4">
    <source>
        <dbReference type="Proteomes" id="UP000198406"/>
    </source>
</evidence>
<dbReference type="Proteomes" id="UP000198406">
    <property type="component" value="Unassembled WGS sequence"/>
</dbReference>
<feature type="compositionally biased region" description="Low complexity" evidence="1">
    <location>
        <begin position="204"/>
        <end position="221"/>
    </location>
</feature>
<dbReference type="GO" id="GO:0003677">
    <property type="term" value="F:DNA binding"/>
    <property type="evidence" value="ECO:0007669"/>
    <property type="project" value="InterPro"/>
</dbReference>
<dbReference type="OrthoDB" id="49203at2759"/>
<feature type="compositionally biased region" description="Basic and acidic residues" evidence="1">
    <location>
        <begin position="244"/>
        <end position="254"/>
    </location>
</feature>
<comment type="caution">
    <text evidence="3">The sequence shown here is derived from an EMBL/GenBank/DDBJ whole genome shotgun (WGS) entry which is preliminary data.</text>
</comment>
<organism evidence="3 4">
    <name type="scientific">Fistulifera solaris</name>
    <name type="common">Oleaginous diatom</name>
    <dbReference type="NCBI Taxonomy" id="1519565"/>
    <lineage>
        <taxon>Eukaryota</taxon>
        <taxon>Sar</taxon>
        <taxon>Stramenopiles</taxon>
        <taxon>Ochrophyta</taxon>
        <taxon>Bacillariophyta</taxon>
        <taxon>Bacillariophyceae</taxon>
        <taxon>Bacillariophycidae</taxon>
        <taxon>Naviculales</taxon>
        <taxon>Naviculaceae</taxon>
        <taxon>Fistulifera</taxon>
    </lineage>
</organism>
<feature type="domain" description="Nuclease associated modular" evidence="2">
    <location>
        <begin position="93"/>
        <end position="128"/>
    </location>
</feature>
<protein>
    <recommendedName>
        <fullName evidence="2">Nuclease associated modular domain-containing protein</fullName>
    </recommendedName>
</protein>
<feature type="compositionally biased region" description="Acidic residues" evidence="1">
    <location>
        <begin position="222"/>
        <end position="243"/>
    </location>
</feature>
<keyword evidence="4" id="KW-1185">Reference proteome</keyword>
<gene>
    <name evidence="3" type="ORF">FisN_16Hh083</name>
</gene>
<sequence length="364" mass="41316">MPRKRKETSYKESDGSDYQTESDVTADEDDEDSLTDESDQKPPAKKKSKASSPKKTSSAKKTPSVKRNTPIYDVDDDEEDLLPTEFRKTVAGGYAHTNKSKLKISQANKGNVPWNKGKERSALQRAKIAAGVRARNREALLKKLAVLGLTEEEYETKQKKVSNLRDRLWKLKKQNKEKAERFTEHLRKLEKGEAAQKEEDRLKQQSQQQAILQEEQQQQQDVEVEEEEVEESNEEENADDEDSANEKEDRDDRLHPVLAVFTPDIQWTPHTFDPAPKHLKQRLVRYNEICPNKGPGGLICCSVCAATYSKYMSSTLKSMTVQRTSKLAAESEELLDMLTVAKSRLVESVKGARKKPPPVPSMTI</sequence>
<dbReference type="InterPro" id="IPR003611">
    <property type="entry name" value="NUMOD3"/>
</dbReference>
<feature type="region of interest" description="Disordered" evidence="1">
    <location>
        <begin position="193"/>
        <end position="254"/>
    </location>
</feature>